<dbReference type="RefSeq" id="WP_027668410.1">
    <property type="nucleotide sequence ID" value="NZ_WUEP01000019.1"/>
</dbReference>
<dbReference type="Proteomes" id="UP000468864">
    <property type="component" value="Unassembled WGS sequence"/>
</dbReference>
<accession>A0A6N9ZK44</accession>
<evidence type="ECO:0000256" key="8">
    <source>
        <dbReference type="ARBA" id="ARBA00029996"/>
    </source>
</evidence>
<evidence type="ECO:0000256" key="9">
    <source>
        <dbReference type="ARBA" id="ARBA00048531"/>
    </source>
</evidence>
<dbReference type="PANTHER" id="PTHR42885">
    <property type="entry name" value="HISTIDINOL-PHOSPHATE AMINOTRANSFERASE-RELATED"/>
    <property type="match status" value="1"/>
</dbReference>
<feature type="domain" description="Aminotransferase class I/classII large" evidence="10">
    <location>
        <begin position="25"/>
        <end position="330"/>
    </location>
</feature>
<name>A0A6N9ZK44_9HYPH</name>
<dbReference type="SUPFAM" id="SSF53383">
    <property type="entry name" value="PLP-dependent transferases"/>
    <property type="match status" value="1"/>
</dbReference>
<evidence type="ECO:0000259" key="10">
    <source>
        <dbReference type="Pfam" id="PF00155"/>
    </source>
</evidence>
<comment type="pathway">
    <text evidence="3">Cofactor biosynthesis; adenosylcobalamin biosynthesis.</text>
</comment>
<comment type="catalytic activity">
    <reaction evidence="9">
        <text>O-phospho-L-threonine + H(+) = (R)-1-aminopropan-2-yl phosphate + CO2</text>
        <dbReference type="Rhea" id="RHEA:11492"/>
        <dbReference type="ChEBI" id="CHEBI:15378"/>
        <dbReference type="ChEBI" id="CHEBI:16526"/>
        <dbReference type="ChEBI" id="CHEBI:58563"/>
        <dbReference type="ChEBI" id="CHEBI:58675"/>
        <dbReference type="EC" id="4.1.1.81"/>
    </reaction>
</comment>
<evidence type="ECO:0000256" key="5">
    <source>
        <dbReference type="ARBA" id="ARBA00022573"/>
    </source>
</evidence>
<evidence type="ECO:0000256" key="1">
    <source>
        <dbReference type="ARBA" id="ARBA00001933"/>
    </source>
</evidence>
<dbReference type="UniPathway" id="UPA00148"/>
<dbReference type="Gene3D" id="3.40.640.10">
    <property type="entry name" value="Type I PLP-dependent aspartate aminotransferase-like (Major domain)"/>
    <property type="match status" value="1"/>
</dbReference>
<evidence type="ECO:0000313" key="11">
    <source>
        <dbReference type="EMBL" id="NEH93884.1"/>
    </source>
</evidence>
<dbReference type="Pfam" id="PF00155">
    <property type="entry name" value="Aminotran_1_2"/>
    <property type="match status" value="1"/>
</dbReference>
<keyword evidence="7 11" id="KW-0456">Lyase</keyword>
<evidence type="ECO:0000256" key="7">
    <source>
        <dbReference type="ARBA" id="ARBA00023239"/>
    </source>
</evidence>
<reference evidence="11 12" key="1">
    <citation type="submission" date="2019-12" db="EMBL/GenBank/DDBJ databases">
        <title>Rhizobium genotypes associated with high levels of biological nitrogen fixation by grain legumes in a temperate-maritime cropping system.</title>
        <authorList>
            <person name="Maluk M."/>
            <person name="Francesc Ferrando Molina F."/>
            <person name="Lopez Del Egido L."/>
            <person name="Lafos M."/>
            <person name="Langarica-Fuentes A."/>
            <person name="Gebre Yohannes G."/>
            <person name="Young M.W."/>
            <person name="Martin P."/>
            <person name="Gantlett R."/>
            <person name="Kenicer G."/>
            <person name="Hawes C."/>
            <person name="Begg G.S."/>
            <person name="Quilliam R.S."/>
            <person name="Squire G.R."/>
            <person name="Poole P.S."/>
            <person name="Young P.W."/>
            <person name="Iannetta P.M."/>
            <person name="James E.K."/>
        </authorList>
    </citation>
    <scope>NUCLEOTIDE SEQUENCE [LARGE SCALE GENOMIC DNA]</scope>
    <source>
        <strain evidence="11 12">JHI2449</strain>
    </source>
</reference>
<dbReference type="InterPro" id="IPR005860">
    <property type="entry name" value="CobD"/>
</dbReference>
<dbReference type="EC" id="4.1.1.81" evidence="4"/>
<keyword evidence="6" id="KW-0663">Pyridoxal phosphate</keyword>
<dbReference type="GO" id="GO:0009236">
    <property type="term" value="P:cobalamin biosynthetic process"/>
    <property type="evidence" value="ECO:0007669"/>
    <property type="project" value="UniProtKB-UniPathway"/>
</dbReference>
<comment type="function">
    <text evidence="2">Decarboxylates L-threonine-O-3-phosphate to yield (R)-1-amino-2-propanol O-2-phosphate, the precursor for the linkage between the nucleotide loop and the corrin ring in cobalamin.</text>
</comment>
<dbReference type="AlphaFoldDB" id="A0A6N9ZK44"/>
<dbReference type="PROSITE" id="PS00105">
    <property type="entry name" value="AA_TRANSFER_CLASS_1"/>
    <property type="match status" value="1"/>
</dbReference>
<dbReference type="InterPro" id="IPR004838">
    <property type="entry name" value="NHTrfase_class1_PyrdxlP-BS"/>
</dbReference>
<protein>
    <recommendedName>
        <fullName evidence="4">threonine-phosphate decarboxylase</fullName>
        <ecNumber evidence="4">4.1.1.81</ecNumber>
    </recommendedName>
    <alternativeName>
        <fullName evidence="8">L-threonine-O-3-phosphate decarboxylase</fullName>
    </alternativeName>
</protein>
<organism evidence="11 12">
    <name type="scientific">Rhizobium laguerreae</name>
    <dbReference type="NCBI Taxonomy" id="1076926"/>
    <lineage>
        <taxon>Bacteria</taxon>
        <taxon>Pseudomonadati</taxon>
        <taxon>Pseudomonadota</taxon>
        <taxon>Alphaproteobacteria</taxon>
        <taxon>Hyphomicrobiales</taxon>
        <taxon>Rhizobiaceae</taxon>
        <taxon>Rhizobium/Agrobacterium group</taxon>
        <taxon>Rhizobium</taxon>
    </lineage>
</organism>
<evidence type="ECO:0000256" key="3">
    <source>
        <dbReference type="ARBA" id="ARBA00004953"/>
    </source>
</evidence>
<proteinExistence type="predicted"/>
<dbReference type="EMBL" id="WUEP01000019">
    <property type="protein sequence ID" value="NEH93884.1"/>
    <property type="molecule type" value="Genomic_DNA"/>
</dbReference>
<sequence length="347" mass="37282">MSAPIAHGGGVTAAAAVFGGGPEDWLDLSTGINPCPVALPEIPARAWHRLPDRHLVDAARFAARDHYGSGEILPLPVPGTQSVIQLLPRLVGADERIAVTDNKVAVTDERVAVVSPTYGEYARAFASAGFAVDAVDDLAAIGAAHRLAVVVNPNNPDGRIWPAETLVALHDRIKAANGFLVVDEAFGDTDPWLSLASRAQQLSNLIIFRSFGKFFGLAGLRLGFVIARENILERFEDWLGPWAVSGPALSLAASLLRSDVSPIHSRIEERSIGLHAALDGAGLRIAGGTALFTLVADARAGDIYTHLCRHHILVRKFDYAPDWLRFGLTPDPVADRRLGEALQRFER</sequence>
<dbReference type="PANTHER" id="PTHR42885:SF1">
    <property type="entry name" value="THREONINE-PHOSPHATE DECARBOXYLASE"/>
    <property type="match status" value="1"/>
</dbReference>
<dbReference type="Gene3D" id="3.90.1150.10">
    <property type="entry name" value="Aspartate Aminotransferase, domain 1"/>
    <property type="match status" value="1"/>
</dbReference>
<dbReference type="InterPro" id="IPR015424">
    <property type="entry name" value="PyrdxlP-dep_Trfase"/>
</dbReference>
<dbReference type="GO" id="GO:0030170">
    <property type="term" value="F:pyridoxal phosphate binding"/>
    <property type="evidence" value="ECO:0007669"/>
    <property type="project" value="InterPro"/>
</dbReference>
<comment type="caution">
    <text evidence="11">The sequence shown here is derived from an EMBL/GenBank/DDBJ whole genome shotgun (WGS) entry which is preliminary data.</text>
</comment>
<dbReference type="GO" id="GO:0048472">
    <property type="term" value="F:threonine-phosphate decarboxylase activity"/>
    <property type="evidence" value="ECO:0007669"/>
    <property type="project" value="UniProtKB-EC"/>
</dbReference>
<dbReference type="InterPro" id="IPR015422">
    <property type="entry name" value="PyrdxlP-dep_Trfase_small"/>
</dbReference>
<dbReference type="CDD" id="cd00609">
    <property type="entry name" value="AAT_like"/>
    <property type="match status" value="1"/>
</dbReference>
<gene>
    <name evidence="11" type="ORF">GR206_23175</name>
</gene>
<keyword evidence="5" id="KW-0169">Cobalamin biosynthesis</keyword>
<evidence type="ECO:0000256" key="2">
    <source>
        <dbReference type="ARBA" id="ARBA00003444"/>
    </source>
</evidence>
<evidence type="ECO:0000256" key="6">
    <source>
        <dbReference type="ARBA" id="ARBA00022898"/>
    </source>
</evidence>
<evidence type="ECO:0000256" key="4">
    <source>
        <dbReference type="ARBA" id="ARBA00012285"/>
    </source>
</evidence>
<dbReference type="InterPro" id="IPR015421">
    <property type="entry name" value="PyrdxlP-dep_Trfase_major"/>
</dbReference>
<evidence type="ECO:0000313" key="12">
    <source>
        <dbReference type="Proteomes" id="UP000468864"/>
    </source>
</evidence>
<dbReference type="NCBIfam" id="TIGR01140">
    <property type="entry name" value="L_thr_O3P_dcar"/>
    <property type="match status" value="1"/>
</dbReference>
<dbReference type="InterPro" id="IPR004839">
    <property type="entry name" value="Aminotransferase_I/II_large"/>
</dbReference>
<comment type="cofactor">
    <cofactor evidence="1">
        <name>pyridoxal 5'-phosphate</name>
        <dbReference type="ChEBI" id="CHEBI:597326"/>
    </cofactor>
</comment>